<evidence type="ECO:0000256" key="1">
    <source>
        <dbReference type="SAM" id="MobiDB-lite"/>
    </source>
</evidence>
<feature type="compositionally biased region" description="Basic and acidic residues" evidence="1">
    <location>
        <begin position="594"/>
        <end position="605"/>
    </location>
</feature>
<feature type="compositionally biased region" description="Polar residues" evidence="1">
    <location>
        <begin position="323"/>
        <end position="334"/>
    </location>
</feature>
<reference evidence="3 4" key="1">
    <citation type="submission" date="2014-04" db="EMBL/GenBank/DDBJ databases">
        <authorList>
            <consortium name="DOE Joint Genome Institute"/>
            <person name="Kuo A."/>
            <person name="Gay G."/>
            <person name="Dore J."/>
            <person name="Kohler A."/>
            <person name="Nagy L.G."/>
            <person name="Floudas D."/>
            <person name="Copeland A."/>
            <person name="Barry K.W."/>
            <person name="Cichocki N."/>
            <person name="Veneault-Fourrey C."/>
            <person name="LaButti K."/>
            <person name="Lindquist E.A."/>
            <person name="Lipzen A."/>
            <person name="Lundell T."/>
            <person name="Morin E."/>
            <person name="Murat C."/>
            <person name="Sun H."/>
            <person name="Tunlid A."/>
            <person name="Henrissat B."/>
            <person name="Grigoriev I.V."/>
            <person name="Hibbett D.S."/>
            <person name="Martin F."/>
            <person name="Nordberg H.P."/>
            <person name="Cantor M.N."/>
            <person name="Hua S.X."/>
        </authorList>
    </citation>
    <scope>NUCLEOTIDE SEQUENCE [LARGE SCALE GENOMIC DNA]</scope>
    <source>
        <strain evidence="4">h7</strain>
    </source>
</reference>
<keyword evidence="2" id="KW-0812">Transmembrane</keyword>
<evidence type="ECO:0000313" key="4">
    <source>
        <dbReference type="Proteomes" id="UP000053424"/>
    </source>
</evidence>
<feature type="compositionally biased region" description="Low complexity" evidence="1">
    <location>
        <begin position="355"/>
        <end position="366"/>
    </location>
</feature>
<proteinExistence type="predicted"/>
<feature type="compositionally biased region" description="Polar residues" evidence="1">
    <location>
        <begin position="581"/>
        <end position="593"/>
    </location>
</feature>
<organism evidence="3 4">
    <name type="scientific">Hebeloma cylindrosporum</name>
    <dbReference type="NCBI Taxonomy" id="76867"/>
    <lineage>
        <taxon>Eukaryota</taxon>
        <taxon>Fungi</taxon>
        <taxon>Dikarya</taxon>
        <taxon>Basidiomycota</taxon>
        <taxon>Agaricomycotina</taxon>
        <taxon>Agaricomycetes</taxon>
        <taxon>Agaricomycetidae</taxon>
        <taxon>Agaricales</taxon>
        <taxon>Agaricineae</taxon>
        <taxon>Hymenogastraceae</taxon>
        <taxon>Hebeloma</taxon>
    </lineage>
</organism>
<keyword evidence="2" id="KW-0472">Membrane</keyword>
<evidence type="ECO:0000313" key="3">
    <source>
        <dbReference type="EMBL" id="KIM47545.1"/>
    </source>
</evidence>
<keyword evidence="2" id="KW-1133">Transmembrane helix</keyword>
<feature type="region of interest" description="Disordered" evidence="1">
    <location>
        <begin position="1"/>
        <end position="40"/>
    </location>
</feature>
<feature type="transmembrane region" description="Helical" evidence="2">
    <location>
        <begin position="44"/>
        <end position="67"/>
    </location>
</feature>
<feature type="region of interest" description="Disordered" evidence="1">
    <location>
        <begin position="233"/>
        <end position="260"/>
    </location>
</feature>
<dbReference type="HOGENOM" id="CLU_032937_0_0_1"/>
<feature type="region of interest" description="Disordered" evidence="1">
    <location>
        <begin position="284"/>
        <end position="423"/>
    </location>
</feature>
<feature type="compositionally biased region" description="Polar residues" evidence="1">
    <location>
        <begin position="294"/>
        <end position="308"/>
    </location>
</feature>
<feature type="compositionally biased region" description="Basic residues" evidence="1">
    <location>
        <begin position="284"/>
        <end position="293"/>
    </location>
</feature>
<feature type="compositionally biased region" description="Polar residues" evidence="1">
    <location>
        <begin position="483"/>
        <end position="498"/>
    </location>
</feature>
<dbReference type="Proteomes" id="UP000053424">
    <property type="component" value="Unassembled WGS sequence"/>
</dbReference>
<feature type="compositionally biased region" description="Basic and acidic residues" evidence="1">
    <location>
        <begin position="234"/>
        <end position="260"/>
    </location>
</feature>
<reference evidence="4" key="2">
    <citation type="submission" date="2015-01" db="EMBL/GenBank/DDBJ databases">
        <title>Evolutionary Origins and Diversification of the Mycorrhizal Mutualists.</title>
        <authorList>
            <consortium name="DOE Joint Genome Institute"/>
            <consortium name="Mycorrhizal Genomics Consortium"/>
            <person name="Kohler A."/>
            <person name="Kuo A."/>
            <person name="Nagy L.G."/>
            <person name="Floudas D."/>
            <person name="Copeland A."/>
            <person name="Barry K.W."/>
            <person name="Cichocki N."/>
            <person name="Veneault-Fourrey C."/>
            <person name="LaButti K."/>
            <person name="Lindquist E.A."/>
            <person name="Lipzen A."/>
            <person name="Lundell T."/>
            <person name="Morin E."/>
            <person name="Murat C."/>
            <person name="Riley R."/>
            <person name="Ohm R."/>
            <person name="Sun H."/>
            <person name="Tunlid A."/>
            <person name="Henrissat B."/>
            <person name="Grigoriev I.V."/>
            <person name="Hibbett D.S."/>
            <person name="Martin F."/>
        </authorList>
    </citation>
    <scope>NUCLEOTIDE SEQUENCE [LARGE SCALE GENOMIC DNA]</scope>
    <source>
        <strain evidence="4">h7</strain>
    </source>
</reference>
<dbReference type="OrthoDB" id="2756128at2759"/>
<feature type="compositionally biased region" description="Polar residues" evidence="1">
    <location>
        <begin position="8"/>
        <end position="28"/>
    </location>
</feature>
<dbReference type="AlphaFoldDB" id="A0A0C3CFM6"/>
<evidence type="ECO:0000256" key="2">
    <source>
        <dbReference type="SAM" id="Phobius"/>
    </source>
</evidence>
<dbReference type="EMBL" id="KN831769">
    <property type="protein sequence ID" value="KIM47545.1"/>
    <property type="molecule type" value="Genomic_DNA"/>
</dbReference>
<accession>A0A0C3CFM6</accession>
<feature type="transmembrane region" description="Helical" evidence="2">
    <location>
        <begin position="202"/>
        <end position="224"/>
    </location>
</feature>
<protein>
    <submittedName>
        <fullName evidence="3">Uncharacterized protein</fullName>
    </submittedName>
</protein>
<name>A0A0C3CFM6_HEBCY</name>
<feature type="compositionally biased region" description="Polar residues" evidence="1">
    <location>
        <begin position="610"/>
        <end position="626"/>
    </location>
</feature>
<feature type="compositionally biased region" description="Low complexity" evidence="1">
    <location>
        <begin position="405"/>
        <end position="417"/>
    </location>
</feature>
<sequence length="636" mass="68634">MAKPLPVASSSLPGSSKTIHCSPQQIPEPSNHPRRRTRRPAKPPLAIVAPSSGLLSLLASIVSATTVNGGSVPPDFLCPSIRSEDVVEPVARRRTVPTDPRFKAKSFSANLPPSRHVPDRYDRDTDGVWRRVGSYTLYGSTVSPACTGICPPSNQVSSVDDQIQVGDQNATTPSIPSYDLIQDSLPPGWKPTSKPYAGRTTLILAMSLVLAFFICFFIVGCLFFRKGVRKNRKQRDIEAKARRRRDAEVEQDTRGLAAEKEMKAQQKLWARATARWRANVRYVARQRRGKRPSSRSSHAHQPTISLDNSRSHLARQDSLPLSARSSPQSSTESIPDQLRDVPEPVATPTLPSQDPIAPAATAQNPTPTSPPAYQHGGPNPPIIVSTSDSISDHAGPSRFDRSRRPSQSSSNSPLSLRSDTDNSGNSAFTPLHVAHVATDDKSLLARLADLASAPPPEESPDSAGSSDSAQVSAPAWHDEDMESNQPNDLSAEASSCSLSPMFPPPPSKERLAAAEFYDYPFAFDEMDPPILDSEPSAPPFEAVSSLTLELVPSAPSLLYHSDHFIPDSEASAPEWDPGDEQPNTGLENENPSGQDHDRISPEEVTAHGSPPSTSIAQSTSMASSLRESVVLPGYQP</sequence>
<gene>
    <name evidence="3" type="ORF">M413DRAFT_22191</name>
</gene>
<feature type="region of interest" description="Disordered" evidence="1">
    <location>
        <begin position="559"/>
        <end position="636"/>
    </location>
</feature>
<keyword evidence="4" id="KW-1185">Reference proteome</keyword>
<feature type="region of interest" description="Disordered" evidence="1">
    <location>
        <begin position="452"/>
        <end position="509"/>
    </location>
</feature>